<dbReference type="Gene3D" id="4.10.240.10">
    <property type="entry name" value="Zn(2)-C6 fungal-type DNA-binding domain"/>
    <property type="match status" value="1"/>
</dbReference>
<dbReference type="STRING" id="683960.A0A1E3P3H9"/>
<dbReference type="SMART" id="SM00066">
    <property type="entry name" value="GAL4"/>
    <property type="match status" value="1"/>
</dbReference>
<dbReference type="RefSeq" id="XP_019039248.1">
    <property type="nucleotide sequence ID" value="XM_019186347.1"/>
</dbReference>
<evidence type="ECO:0000256" key="2">
    <source>
        <dbReference type="ARBA" id="ARBA00022833"/>
    </source>
</evidence>
<proteinExistence type="predicted"/>
<dbReference type="EMBL" id="KV454210">
    <property type="protein sequence ID" value="ODQ60041.1"/>
    <property type="molecule type" value="Genomic_DNA"/>
</dbReference>
<evidence type="ECO:0000256" key="4">
    <source>
        <dbReference type="ARBA" id="ARBA00023125"/>
    </source>
</evidence>
<keyword evidence="5" id="KW-0804">Transcription</keyword>
<dbReference type="AlphaFoldDB" id="A0A1E3P3H9"/>
<sequence length="179" mass="20272">MSSEDEATRPKKRQRMSVVCLNCKARKIKCDKKRPSCTNCVKCNVGHLCRYEAPHWVNRVINTEGQSKLDNGEKELLPQVLTGPNSGGNEAALQEEVKRLRNRLESIENSLVQSPDSSSQKSIKREYEDDIIDFYGAYNSLTIKRSGMLDHKPLSSSAITKKDHFLSLVSGYMFLCNFL</sequence>
<keyword evidence="1" id="KW-0479">Metal-binding</keyword>
<protein>
    <recommendedName>
        <fullName evidence="7">Zn(2)-C6 fungal-type domain-containing protein</fullName>
    </recommendedName>
</protein>
<gene>
    <name evidence="8" type="ORF">WICANDRAFT_92138</name>
</gene>
<dbReference type="OrthoDB" id="2943660at2759"/>
<keyword evidence="6" id="KW-0539">Nucleus</keyword>
<keyword evidence="9" id="KW-1185">Reference proteome</keyword>
<organism evidence="8 9">
    <name type="scientific">Wickerhamomyces anomalus (strain ATCC 58044 / CBS 1984 / NCYC 433 / NRRL Y-366-8)</name>
    <name type="common">Yeast</name>
    <name type="synonym">Hansenula anomala</name>
    <dbReference type="NCBI Taxonomy" id="683960"/>
    <lineage>
        <taxon>Eukaryota</taxon>
        <taxon>Fungi</taxon>
        <taxon>Dikarya</taxon>
        <taxon>Ascomycota</taxon>
        <taxon>Saccharomycotina</taxon>
        <taxon>Saccharomycetes</taxon>
        <taxon>Phaffomycetales</taxon>
        <taxon>Wickerhamomycetaceae</taxon>
        <taxon>Wickerhamomyces</taxon>
    </lineage>
</organism>
<evidence type="ECO:0000256" key="3">
    <source>
        <dbReference type="ARBA" id="ARBA00023015"/>
    </source>
</evidence>
<evidence type="ECO:0000256" key="1">
    <source>
        <dbReference type="ARBA" id="ARBA00022723"/>
    </source>
</evidence>
<dbReference type="PANTHER" id="PTHR31944:SF131">
    <property type="entry name" value="HEME-RESPONSIVE ZINC FINGER TRANSCRIPTION FACTOR HAP1"/>
    <property type="match status" value="1"/>
</dbReference>
<dbReference type="SUPFAM" id="SSF57701">
    <property type="entry name" value="Zn2/Cys6 DNA-binding domain"/>
    <property type="match status" value="1"/>
</dbReference>
<evidence type="ECO:0000313" key="9">
    <source>
        <dbReference type="Proteomes" id="UP000094112"/>
    </source>
</evidence>
<dbReference type="GO" id="GO:0008270">
    <property type="term" value="F:zinc ion binding"/>
    <property type="evidence" value="ECO:0007669"/>
    <property type="project" value="InterPro"/>
</dbReference>
<evidence type="ECO:0000313" key="8">
    <source>
        <dbReference type="EMBL" id="ODQ60041.1"/>
    </source>
</evidence>
<accession>A0A1E3P3H9</accession>
<reference evidence="8 9" key="1">
    <citation type="journal article" date="2016" name="Proc. Natl. Acad. Sci. U.S.A.">
        <title>Comparative genomics of biotechnologically important yeasts.</title>
        <authorList>
            <person name="Riley R."/>
            <person name="Haridas S."/>
            <person name="Wolfe K.H."/>
            <person name="Lopes M.R."/>
            <person name="Hittinger C.T."/>
            <person name="Goeker M."/>
            <person name="Salamov A.A."/>
            <person name="Wisecaver J.H."/>
            <person name="Long T.M."/>
            <person name="Calvey C.H."/>
            <person name="Aerts A.L."/>
            <person name="Barry K.W."/>
            <person name="Choi C."/>
            <person name="Clum A."/>
            <person name="Coughlan A.Y."/>
            <person name="Deshpande S."/>
            <person name="Douglass A.P."/>
            <person name="Hanson S.J."/>
            <person name="Klenk H.-P."/>
            <person name="LaButti K.M."/>
            <person name="Lapidus A."/>
            <person name="Lindquist E.A."/>
            <person name="Lipzen A.M."/>
            <person name="Meier-Kolthoff J.P."/>
            <person name="Ohm R.A."/>
            <person name="Otillar R.P."/>
            <person name="Pangilinan J.L."/>
            <person name="Peng Y."/>
            <person name="Rokas A."/>
            <person name="Rosa C.A."/>
            <person name="Scheuner C."/>
            <person name="Sibirny A.A."/>
            <person name="Slot J.C."/>
            <person name="Stielow J.B."/>
            <person name="Sun H."/>
            <person name="Kurtzman C.P."/>
            <person name="Blackwell M."/>
            <person name="Grigoriev I.V."/>
            <person name="Jeffries T.W."/>
        </authorList>
    </citation>
    <scope>NUCLEOTIDE SEQUENCE [LARGE SCALE GENOMIC DNA]</scope>
    <source>
        <strain evidence="9">ATCC 58044 / CBS 1984 / NCYC 433 / NRRL Y-366-8</strain>
    </source>
</reference>
<evidence type="ECO:0000256" key="5">
    <source>
        <dbReference type="ARBA" id="ARBA00023163"/>
    </source>
</evidence>
<dbReference type="PANTHER" id="PTHR31944">
    <property type="entry name" value="HEME-RESPONSIVE ZINC FINGER TRANSCRIPTION FACTOR HAP1"/>
    <property type="match status" value="1"/>
</dbReference>
<dbReference type="PROSITE" id="PS00463">
    <property type="entry name" value="ZN2_CY6_FUNGAL_1"/>
    <property type="match status" value="1"/>
</dbReference>
<evidence type="ECO:0000256" key="6">
    <source>
        <dbReference type="ARBA" id="ARBA00023242"/>
    </source>
</evidence>
<dbReference type="GO" id="GO:0000978">
    <property type="term" value="F:RNA polymerase II cis-regulatory region sequence-specific DNA binding"/>
    <property type="evidence" value="ECO:0007669"/>
    <property type="project" value="TreeGrafter"/>
</dbReference>
<dbReference type="GO" id="GO:0001228">
    <property type="term" value="F:DNA-binding transcription activator activity, RNA polymerase II-specific"/>
    <property type="evidence" value="ECO:0007669"/>
    <property type="project" value="TreeGrafter"/>
</dbReference>
<dbReference type="InterPro" id="IPR001138">
    <property type="entry name" value="Zn2Cys6_DnaBD"/>
</dbReference>
<dbReference type="InterPro" id="IPR036864">
    <property type="entry name" value="Zn2-C6_fun-type_DNA-bd_sf"/>
</dbReference>
<dbReference type="CDD" id="cd00067">
    <property type="entry name" value="GAL4"/>
    <property type="match status" value="1"/>
</dbReference>
<keyword evidence="2" id="KW-0862">Zinc</keyword>
<evidence type="ECO:0000259" key="7">
    <source>
        <dbReference type="PROSITE" id="PS50048"/>
    </source>
</evidence>
<dbReference type="GO" id="GO:0005634">
    <property type="term" value="C:nucleus"/>
    <property type="evidence" value="ECO:0007669"/>
    <property type="project" value="TreeGrafter"/>
</dbReference>
<feature type="non-terminal residue" evidence="8">
    <location>
        <position position="179"/>
    </location>
</feature>
<dbReference type="InterPro" id="IPR051430">
    <property type="entry name" value="Fungal_TF_Env_Response"/>
</dbReference>
<keyword evidence="3" id="KW-0805">Transcription regulation</keyword>
<dbReference type="PROSITE" id="PS50048">
    <property type="entry name" value="ZN2_CY6_FUNGAL_2"/>
    <property type="match status" value="1"/>
</dbReference>
<keyword evidence="4" id="KW-0238">DNA-binding</keyword>
<dbReference type="GeneID" id="30203593"/>
<feature type="domain" description="Zn(2)-C6 fungal-type" evidence="7">
    <location>
        <begin position="19"/>
        <end position="51"/>
    </location>
</feature>
<name>A0A1E3P3H9_WICAA</name>
<dbReference type="Proteomes" id="UP000094112">
    <property type="component" value="Unassembled WGS sequence"/>
</dbReference>
<dbReference type="Pfam" id="PF00172">
    <property type="entry name" value="Zn_clus"/>
    <property type="match status" value="1"/>
</dbReference>